<organism evidence="3 4">
    <name type="scientific">Smittium culicis</name>
    <dbReference type="NCBI Taxonomy" id="133412"/>
    <lineage>
        <taxon>Eukaryota</taxon>
        <taxon>Fungi</taxon>
        <taxon>Fungi incertae sedis</taxon>
        <taxon>Zoopagomycota</taxon>
        <taxon>Kickxellomycotina</taxon>
        <taxon>Harpellomycetes</taxon>
        <taxon>Harpellales</taxon>
        <taxon>Legeriomycetaceae</taxon>
        <taxon>Smittium</taxon>
    </lineage>
</organism>
<dbReference type="Pfam" id="PF03732">
    <property type="entry name" value="Retrotrans_gag"/>
    <property type="match status" value="1"/>
</dbReference>
<evidence type="ECO:0000259" key="2">
    <source>
        <dbReference type="SMART" id="SM00343"/>
    </source>
</evidence>
<gene>
    <name evidence="3" type="ORF">AYI70_g6357</name>
</gene>
<dbReference type="EMBL" id="LSSN01002218">
    <property type="protein sequence ID" value="OMJ16824.1"/>
    <property type="molecule type" value="Genomic_DNA"/>
</dbReference>
<feature type="compositionally biased region" description="Basic and acidic residues" evidence="1">
    <location>
        <begin position="583"/>
        <end position="593"/>
    </location>
</feature>
<dbReference type="Pfam" id="PF08284">
    <property type="entry name" value="RVP_2"/>
    <property type="match status" value="1"/>
</dbReference>
<dbReference type="PANTHER" id="PTHR15503:SF22">
    <property type="entry name" value="TRANSPOSON TY3-I GAG POLYPROTEIN"/>
    <property type="match status" value="1"/>
</dbReference>
<feature type="region of interest" description="Disordered" evidence="1">
    <location>
        <begin position="560"/>
        <end position="629"/>
    </location>
</feature>
<evidence type="ECO:0000313" key="3">
    <source>
        <dbReference type="EMBL" id="OMJ16824.1"/>
    </source>
</evidence>
<dbReference type="OrthoDB" id="128646at2759"/>
<feature type="non-terminal residue" evidence="3">
    <location>
        <position position="780"/>
    </location>
</feature>
<feature type="region of interest" description="Disordered" evidence="1">
    <location>
        <begin position="271"/>
        <end position="295"/>
    </location>
</feature>
<protein>
    <submittedName>
        <fullName evidence="3">Retrotransposon-derived protein PEG10</fullName>
    </submittedName>
</protein>
<keyword evidence="4" id="KW-1185">Reference proteome</keyword>
<dbReference type="InterPro" id="IPR021109">
    <property type="entry name" value="Peptidase_aspartic_dom_sf"/>
</dbReference>
<feature type="region of interest" description="Disordered" evidence="1">
    <location>
        <begin position="481"/>
        <end position="511"/>
    </location>
</feature>
<feature type="compositionally biased region" description="Polar residues" evidence="1">
    <location>
        <begin position="607"/>
        <end position="624"/>
    </location>
</feature>
<dbReference type="GO" id="GO:0008270">
    <property type="term" value="F:zinc ion binding"/>
    <property type="evidence" value="ECO:0007669"/>
    <property type="project" value="InterPro"/>
</dbReference>
<dbReference type="InterPro" id="IPR005162">
    <property type="entry name" value="Retrotrans_gag_dom"/>
</dbReference>
<dbReference type="PANTHER" id="PTHR15503">
    <property type="entry name" value="LDOC1 RELATED"/>
    <property type="match status" value="1"/>
</dbReference>
<dbReference type="InterPro" id="IPR001878">
    <property type="entry name" value="Znf_CCHC"/>
</dbReference>
<evidence type="ECO:0000256" key="1">
    <source>
        <dbReference type="SAM" id="MobiDB-lite"/>
    </source>
</evidence>
<comment type="caution">
    <text evidence="3">The sequence shown here is derived from an EMBL/GenBank/DDBJ whole genome shotgun (WGS) entry which is preliminary data.</text>
</comment>
<dbReference type="STRING" id="133412.A0A1R1XQE8"/>
<sequence length="780" mass="87805">MTSEEIQQLTSELQRLTAENARLLALQTNPVPVSMPVPSHAPAPRLALPERYDGDRSQFRGFVNQCRLLFFTHPDLYATTTSKVGLIMSLLTGNALRWASPYIEKGSHVLQDYEVFLKEFSKVFDDPQRTQTANDAIRALHQGTTPVSMYASEFRRLMMDLDWNESALVSQFAEGLSDKVLDTLALFETPTDLEGYINAAITVDARLTRRREDKTRRRVVTTLPQPQPARTSYEPMQVDAVQRTVSQPERDRRMKLGLCFYCGGEKHQATNCTERKPSLNPPPASTIHRPPDSKTRRTFRLSTLNYTPHSHRFLVHISIHLPSIPRFSVTAMIDSGASGIFINKDIVDQFSIPVSLKKTPVQVEFIDGSSMNEGPITQHTKPLLIQIQRNHWEKISFDLIKCNHADVILGLPWLELHEPSLNWKKRTISFQSTHCRKNCIKKTTPSTRTTIKTKSNTTYVAPGPMPAPSIQAVKHATDNHSYATDDHSHTTENHSHATDNHSHATDNHSHATDNQIHATDNLDHIIVNHDHSSNNAQISTDIHSPSSPAFSFNYYSLEEHLDSTTSDENSDAESEPESESDYNSDHDPSHDPTSDSVINMEPDYASDSDTSMDPKSNTEESTPSDPIPVAIPTVTMEIINEQPIKPMTPPLQDPVEPNRKRIQNPVFQYPLYIKKRRSDASHMIGLIAQARPKPQQPEVIITIPSNTEPRPIWQPKILVGALDTSHVSDLLSMIKSVSKTDAESQTLISKAKNPRSKITISDDLIRYNNFIFVPEPLRVQ</sequence>
<feature type="compositionally biased region" description="Acidic residues" evidence="1">
    <location>
        <begin position="568"/>
        <end position="582"/>
    </location>
</feature>
<feature type="domain" description="CCHC-type" evidence="2">
    <location>
        <begin position="258"/>
        <end position="274"/>
    </location>
</feature>
<dbReference type="InterPro" id="IPR032567">
    <property type="entry name" value="RTL1-rel"/>
</dbReference>
<accession>A0A1R1XQE8</accession>
<dbReference type="GO" id="GO:0003676">
    <property type="term" value="F:nucleic acid binding"/>
    <property type="evidence" value="ECO:0007669"/>
    <property type="project" value="InterPro"/>
</dbReference>
<reference evidence="3 4" key="1">
    <citation type="submission" date="2017-01" db="EMBL/GenBank/DDBJ databases">
        <authorList>
            <person name="Mah S.A."/>
            <person name="Swanson W.J."/>
            <person name="Moy G.W."/>
            <person name="Vacquier V.D."/>
        </authorList>
    </citation>
    <scope>NUCLEOTIDE SEQUENCE [LARGE SCALE GENOMIC DNA]</scope>
    <source>
        <strain evidence="3 4">GSMNP</strain>
    </source>
</reference>
<dbReference type="Proteomes" id="UP000187283">
    <property type="component" value="Unassembled WGS sequence"/>
</dbReference>
<proteinExistence type="predicted"/>
<evidence type="ECO:0000313" key="4">
    <source>
        <dbReference type="Proteomes" id="UP000187283"/>
    </source>
</evidence>
<dbReference type="SMART" id="SM00343">
    <property type="entry name" value="ZnF_C2HC"/>
    <property type="match status" value="1"/>
</dbReference>
<name>A0A1R1XQE8_9FUNG</name>
<dbReference type="CDD" id="cd00303">
    <property type="entry name" value="retropepsin_like"/>
    <property type="match status" value="1"/>
</dbReference>
<dbReference type="Gene3D" id="2.40.70.10">
    <property type="entry name" value="Acid Proteases"/>
    <property type="match status" value="1"/>
</dbReference>
<dbReference type="AlphaFoldDB" id="A0A1R1XQE8"/>